<name>A0A485L4W5_9STRA</name>
<dbReference type="GO" id="GO:0005096">
    <property type="term" value="F:GTPase activator activity"/>
    <property type="evidence" value="ECO:0007669"/>
    <property type="project" value="UniProtKB-KW"/>
</dbReference>
<sequence length="444" mass="50299">MNKRAKVNAKPVALPPELIAAIVRYIPDADNVIHILTALEPTKSLGDLSQLLDFLLKAGTEKRKFWPCLRITSDLVYEEAVLKAVVNYYNIIEVATTRDISWLQVEPTTAVHLTAFPACDGKEDSDAWYSKLIRLPITHIDWYSIDDEVRVALLDVLPRLPYLTSMAILYEETLGPFLEFLSTSTLTELTLGQSLFVDDDNDALERTDPHDAKLNHLTKWLQLQPVRSLRFCTDDLVWCSKTSAQAFLDTLAQSTTLTFLSTRRFSIWDLRVRLPRSLEVLSMDEVDIEAPEYASKFEDMLHNSNLKELVLEEPEISEEGFQRFLERLPPSLKRLTLRQAGLTNRNCKILAKCLPAMAIVKLDLSRNLFRNKGVRFLAKVLDKTSIEELCLDDNNLTEAAGVALLEPAYAKLGLTISLKECSMEDLEKNRVAALARRRGVHVSL</sequence>
<dbReference type="GO" id="GO:0031267">
    <property type="term" value="F:small GTPase binding"/>
    <property type="evidence" value="ECO:0007669"/>
    <property type="project" value="TreeGrafter"/>
</dbReference>
<keyword evidence="8" id="KW-1185">Reference proteome</keyword>
<evidence type="ECO:0000256" key="2">
    <source>
        <dbReference type="ARBA" id="ARBA00022614"/>
    </source>
</evidence>
<dbReference type="EMBL" id="VJMH01005735">
    <property type="protein sequence ID" value="KAF0693271.1"/>
    <property type="molecule type" value="Genomic_DNA"/>
</dbReference>
<dbReference type="Proteomes" id="UP000332933">
    <property type="component" value="Unassembled WGS sequence"/>
</dbReference>
<reference evidence="4" key="2">
    <citation type="submission" date="2019-06" db="EMBL/GenBank/DDBJ databases">
        <title>Genomics analysis of Aphanomyces spp. identifies a new class of oomycete effector associated with host adaptation.</title>
        <authorList>
            <person name="Gaulin E."/>
        </authorList>
    </citation>
    <scope>NUCLEOTIDE SEQUENCE</scope>
    <source>
        <strain evidence="4">CBS 578.67</strain>
    </source>
</reference>
<evidence type="ECO:0000313" key="7">
    <source>
        <dbReference type="EMBL" id="VFT95952.1"/>
    </source>
</evidence>
<evidence type="ECO:0000313" key="8">
    <source>
        <dbReference type="Proteomes" id="UP000332933"/>
    </source>
</evidence>
<dbReference type="AlphaFoldDB" id="A0A485L4W5"/>
<protein>
    <submittedName>
        <fullName evidence="6">Aste57867_15748 protein</fullName>
    </submittedName>
    <submittedName>
        <fullName evidence="7">Aste57867_19231 protein</fullName>
    </submittedName>
</protein>
<dbReference type="GO" id="GO:0005634">
    <property type="term" value="C:nucleus"/>
    <property type="evidence" value="ECO:0007669"/>
    <property type="project" value="TreeGrafter"/>
</dbReference>
<evidence type="ECO:0000256" key="1">
    <source>
        <dbReference type="ARBA" id="ARBA00022468"/>
    </source>
</evidence>
<dbReference type="Gene3D" id="3.80.10.10">
    <property type="entry name" value="Ribonuclease Inhibitor"/>
    <property type="match status" value="1"/>
</dbReference>
<evidence type="ECO:0000313" key="6">
    <source>
        <dbReference type="EMBL" id="VFT92537.1"/>
    </source>
</evidence>
<organism evidence="6 8">
    <name type="scientific">Aphanomyces stellatus</name>
    <dbReference type="NCBI Taxonomy" id="120398"/>
    <lineage>
        <taxon>Eukaryota</taxon>
        <taxon>Sar</taxon>
        <taxon>Stramenopiles</taxon>
        <taxon>Oomycota</taxon>
        <taxon>Saprolegniomycetes</taxon>
        <taxon>Saprolegniales</taxon>
        <taxon>Verrucalvaceae</taxon>
        <taxon>Aphanomyces</taxon>
    </lineage>
</organism>
<dbReference type="InterPro" id="IPR027038">
    <property type="entry name" value="RanGap"/>
</dbReference>
<dbReference type="GO" id="GO:0006913">
    <property type="term" value="P:nucleocytoplasmic transport"/>
    <property type="evidence" value="ECO:0007669"/>
    <property type="project" value="TreeGrafter"/>
</dbReference>
<keyword evidence="2" id="KW-0433">Leucine-rich repeat</keyword>
<dbReference type="GO" id="GO:0048471">
    <property type="term" value="C:perinuclear region of cytoplasm"/>
    <property type="evidence" value="ECO:0007669"/>
    <property type="project" value="TreeGrafter"/>
</dbReference>
<dbReference type="EMBL" id="VJMH01006471">
    <property type="protein sequence ID" value="KAF0689314.1"/>
    <property type="molecule type" value="Genomic_DNA"/>
</dbReference>
<evidence type="ECO:0000256" key="3">
    <source>
        <dbReference type="ARBA" id="ARBA00022737"/>
    </source>
</evidence>
<dbReference type="EMBL" id="CAADRA010005756">
    <property type="protein sequence ID" value="VFT92537.1"/>
    <property type="molecule type" value="Genomic_DNA"/>
</dbReference>
<dbReference type="PANTHER" id="PTHR24113:SF12">
    <property type="entry name" value="RAN GTPASE-ACTIVATING PROTEIN 1"/>
    <property type="match status" value="1"/>
</dbReference>
<dbReference type="EMBL" id="CAADRA010006492">
    <property type="protein sequence ID" value="VFT95952.1"/>
    <property type="molecule type" value="Genomic_DNA"/>
</dbReference>
<keyword evidence="1" id="KW-0343">GTPase activation</keyword>
<dbReference type="GO" id="GO:0005829">
    <property type="term" value="C:cytosol"/>
    <property type="evidence" value="ECO:0007669"/>
    <property type="project" value="TreeGrafter"/>
</dbReference>
<keyword evidence="3" id="KW-0677">Repeat</keyword>
<evidence type="ECO:0000313" key="5">
    <source>
        <dbReference type="EMBL" id="KAF0693271.1"/>
    </source>
</evidence>
<reference evidence="6 8" key="1">
    <citation type="submission" date="2019-03" db="EMBL/GenBank/DDBJ databases">
        <authorList>
            <person name="Gaulin E."/>
            <person name="Dumas B."/>
        </authorList>
    </citation>
    <scope>NUCLEOTIDE SEQUENCE [LARGE SCALE GENOMIC DNA]</scope>
    <source>
        <strain evidence="6">CBS 568.67</strain>
    </source>
</reference>
<dbReference type="OrthoDB" id="81178at2759"/>
<accession>A0A485L4W5</accession>
<proteinExistence type="predicted"/>
<dbReference type="InterPro" id="IPR032675">
    <property type="entry name" value="LRR_dom_sf"/>
</dbReference>
<dbReference type="PANTHER" id="PTHR24113">
    <property type="entry name" value="RAN GTPASE-ACTIVATING PROTEIN 1"/>
    <property type="match status" value="1"/>
</dbReference>
<gene>
    <name evidence="6" type="primary">Aste57867_15748</name>
    <name evidence="7" type="synonym">Aste57867_19231</name>
    <name evidence="5" type="ORF">As57867_015692</name>
    <name evidence="4" type="ORF">As57867_019167</name>
    <name evidence="6" type="ORF">ASTE57867_15748</name>
    <name evidence="7" type="ORF">ASTE57867_19231</name>
</gene>
<evidence type="ECO:0000313" key="4">
    <source>
        <dbReference type="EMBL" id="KAF0689314.1"/>
    </source>
</evidence>
<dbReference type="SUPFAM" id="SSF52047">
    <property type="entry name" value="RNI-like"/>
    <property type="match status" value="1"/>
</dbReference>